<keyword evidence="2" id="KW-1185">Reference proteome</keyword>
<dbReference type="Gene3D" id="3.30.420.10">
    <property type="entry name" value="Ribonuclease H-like superfamily/Ribonuclease H"/>
    <property type="match status" value="1"/>
</dbReference>
<protein>
    <submittedName>
        <fullName evidence="1">Uncharacterized protein</fullName>
    </submittedName>
</protein>
<dbReference type="InterPro" id="IPR036397">
    <property type="entry name" value="RNaseH_sf"/>
</dbReference>
<proteinExistence type="predicted"/>
<dbReference type="InterPro" id="IPR012337">
    <property type="entry name" value="RNaseH-like_sf"/>
</dbReference>
<organism evidence="1 2">
    <name type="scientific">Thiobacter aerophilum</name>
    <dbReference type="NCBI Taxonomy" id="3121275"/>
    <lineage>
        <taxon>Bacteria</taxon>
        <taxon>Pseudomonadati</taxon>
        <taxon>Pseudomonadota</taxon>
        <taxon>Betaproteobacteria</taxon>
        <taxon>Burkholderiales</taxon>
        <taxon>Thiobacteraceae</taxon>
        <taxon>Thiobacter</taxon>
    </lineage>
</organism>
<dbReference type="CDD" id="cd22992">
    <property type="entry name" value="MOC1"/>
    <property type="match status" value="1"/>
</dbReference>
<sequence length="156" mass="16691">MRDDGTLLGIDPGLNGALAWLTPDGEVIDVADIPILDEGPHRRLIDAVALSALARRHRVRRAVIEAVAARPTDGKVAAFSFGRNVGALEAIITASGLPLFRVAPITWRRWAGIPANAPKNASLAAACRLCPEAREFLTRHDRADAVLIGLWGARHA</sequence>
<name>A0ABV0EK83_9BURK</name>
<dbReference type="Proteomes" id="UP001482231">
    <property type="component" value="Unassembled WGS sequence"/>
</dbReference>
<comment type="caution">
    <text evidence="1">The sequence shown here is derived from an EMBL/GenBank/DDBJ whole genome shotgun (WGS) entry which is preliminary data.</text>
</comment>
<dbReference type="PANTHER" id="PTHR36015:SF6">
    <property type="entry name" value="HOLLIDAY JUNCTION RESOLVASE MOC1, CHLOROPLASTIC-RELATED"/>
    <property type="match status" value="1"/>
</dbReference>
<dbReference type="PANTHER" id="PTHR36015">
    <property type="entry name" value="HOLLIDAY JUNCTION RESOLVASE MOC1, CHLOROPLASTIC-RELATED"/>
    <property type="match status" value="1"/>
</dbReference>
<dbReference type="EMBL" id="JBAJEX010000011">
    <property type="protein sequence ID" value="MEO1767812.1"/>
    <property type="molecule type" value="Genomic_DNA"/>
</dbReference>
<accession>A0ABV0EK83</accession>
<evidence type="ECO:0000313" key="2">
    <source>
        <dbReference type="Proteomes" id="UP001482231"/>
    </source>
</evidence>
<gene>
    <name evidence="1" type="ORF">V6E02_11375</name>
</gene>
<dbReference type="InterPro" id="IPR045290">
    <property type="entry name" value="MOC1-like"/>
</dbReference>
<evidence type="ECO:0000313" key="1">
    <source>
        <dbReference type="EMBL" id="MEO1767812.1"/>
    </source>
</evidence>
<dbReference type="SUPFAM" id="SSF53098">
    <property type="entry name" value="Ribonuclease H-like"/>
    <property type="match status" value="1"/>
</dbReference>
<dbReference type="RefSeq" id="WP_347308924.1">
    <property type="nucleotide sequence ID" value="NZ_JBAJEX010000011.1"/>
</dbReference>
<reference evidence="1 2" key="1">
    <citation type="submission" date="2024-02" db="EMBL/GenBank/DDBJ databases">
        <title>New thermophilic sulfur-oxidizing bacteria from a hot springs of the Uzon caldera (Kamchatka, Russia).</title>
        <authorList>
            <person name="Dukat A.M."/>
            <person name="Elcheninov A.G."/>
            <person name="Frolov E.N."/>
        </authorList>
    </citation>
    <scope>NUCLEOTIDE SEQUENCE [LARGE SCALE GENOMIC DNA]</scope>
    <source>
        <strain evidence="1 2">AK1</strain>
    </source>
</reference>